<feature type="transmembrane region" description="Helical" evidence="1">
    <location>
        <begin position="262"/>
        <end position="283"/>
    </location>
</feature>
<keyword evidence="3" id="KW-1185">Reference proteome</keyword>
<feature type="transmembrane region" description="Helical" evidence="1">
    <location>
        <begin position="97"/>
        <end position="115"/>
    </location>
</feature>
<name>A0A929BE61_9PSEU</name>
<comment type="caution">
    <text evidence="2">The sequence shown here is derived from an EMBL/GenBank/DDBJ whole genome shotgun (WGS) entry which is preliminary data.</text>
</comment>
<keyword evidence="1" id="KW-0472">Membrane</keyword>
<protein>
    <recommendedName>
        <fullName evidence="4">4-amino-4-deoxy-L-arabinose transferase-like glycosyltransferase</fullName>
    </recommendedName>
</protein>
<proteinExistence type="predicted"/>
<feature type="transmembrane region" description="Helical" evidence="1">
    <location>
        <begin position="207"/>
        <end position="226"/>
    </location>
</feature>
<sequence>MQLAVEQQSDVVPRPAGRARSRTGVALVAATVVVAAAVFWLVHDALLDDSYITLSYAKRLALHGEWGLVPGEFANSATSPLNVVLLAAGTTVLRSPVLALGVLFVGCAVLSVLALRRAAADSGLPRWIAPLGTASIVLNPLVLSTVGLEMTLAGALLAVLLACATGNRPVLLGVVGALLALTRLDLALFVLVVLAGQPAVWRSWWKWSLSGLLTVAPWLVFSWYAFGSAIPDTLVIKQVQKAWGELGFHNGYEWYVTNMTTATLLAAVPAVVGAVCLVLLCLLRGRGRTVRLWPWALLGFGGIAHYAAYSAMEVPPYHWYYAPVLIGAVFPVCACIGALARQPRMLLPAAVAALALVLPQSWFALNQGVPWQVAPVSTNWATAQEYARIGAEVGRTVGDATVAGHGEIGAMAYFCECRVMDGFSDRGYIGPELEQRIEEAGPTMAALLRFNYRHFEPADPEPVDYVLRREQGPGPDPFWTITAPLGEQTHLVLEPAQG</sequence>
<dbReference type="AlphaFoldDB" id="A0A929BE61"/>
<feature type="transmembrane region" description="Helical" evidence="1">
    <location>
        <begin position="24"/>
        <end position="42"/>
    </location>
</feature>
<evidence type="ECO:0000256" key="1">
    <source>
        <dbReference type="SAM" id="Phobius"/>
    </source>
</evidence>
<evidence type="ECO:0008006" key="4">
    <source>
        <dbReference type="Google" id="ProtNLM"/>
    </source>
</evidence>
<dbReference type="Proteomes" id="UP000598360">
    <property type="component" value="Unassembled WGS sequence"/>
</dbReference>
<dbReference type="RefSeq" id="WP_193929302.1">
    <property type="nucleotide sequence ID" value="NZ_JADEYC010000027.1"/>
</dbReference>
<reference evidence="2" key="1">
    <citation type="submission" date="2020-10" db="EMBL/GenBank/DDBJ databases">
        <title>Diversity and distribution of actinomycetes associated with coral in the coast of Hainan.</title>
        <authorList>
            <person name="Li F."/>
        </authorList>
    </citation>
    <scope>NUCLEOTIDE SEQUENCE</scope>
    <source>
        <strain evidence="2">HNM0983</strain>
    </source>
</reference>
<dbReference type="EMBL" id="JADEYC010000027">
    <property type="protein sequence ID" value="MBE9375852.1"/>
    <property type="molecule type" value="Genomic_DNA"/>
</dbReference>
<feature type="transmembrane region" description="Helical" evidence="1">
    <location>
        <begin position="318"/>
        <end position="339"/>
    </location>
</feature>
<keyword evidence="1" id="KW-0812">Transmembrane</keyword>
<feature type="transmembrane region" description="Helical" evidence="1">
    <location>
        <begin position="346"/>
        <end position="365"/>
    </location>
</feature>
<feature type="transmembrane region" description="Helical" evidence="1">
    <location>
        <begin position="170"/>
        <end position="195"/>
    </location>
</feature>
<feature type="transmembrane region" description="Helical" evidence="1">
    <location>
        <begin position="136"/>
        <end position="164"/>
    </location>
</feature>
<keyword evidence="1" id="KW-1133">Transmembrane helix</keyword>
<feature type="transmembrane region" description="Helical" evidence="1">
    <location>
        <begin position="295"/>
        <end position="312"/>
    </location>
</feature>
<evidence type="ECO:0000313" key="2">
    <source>
        <dbReference type="EMBL" id="MBE9375852.1"/>
    </source>
</evidence>
<organism evidence="2 3">
    <name type="scientific">Saccharopolyspora montiporae</name>
    <dbReference type="NCBI Taxonomy" id="2781240"/>
    <lineage>
        <taxon>Bacteria</taxon>
        <taxon>Bacillati</taxon>
        <taxon>Actinomycetota</taxon>
        <taxon>Actinomycetes</taxon>
        <taxon>Pseudonocardiales</taxon>
        <taxon>Pseudonocardiaceae</taxon>
        <taxon>Saccharopolyspora</taxon>
    </lineage>
</organism>
<evidence type="ECO:0000313" key="3">
    <source>
        <dbReference type="Proteomes" id="UP000598360"/>
    </source>
</evidence>
<gene>
    <name evidence="2" type="ORF">IQ251_15480</name>
</gene>
<accession>A0A929BE61</accession>